<feature type="region of interest" description="Disordered" evidence="10">
    <location>
        <begin position="1"/>
        <end position="33"/>
    </location>
</feature>
<comment type="similarity">
    <text evidence="3 9">Belongs to the alpha-acetolactate decarboxylase family.</text>
</comment>
<dbReference type="CDD" id="cd17299">
    <property type="entry name" value="acetolactate_decarboxylase"/>
    <property type="match status" value="1"/>
</dbReference>
<dbReference type="PANTHER" id="PTHR35524:SF1">
    <property type="entry name" value="ALPHA-ACETOLACTATE DECARBOXYLASE"/>
    <property type="match status" value="1"/>
</dbReference>
<evidence type="ECO:0000256" key="4">
    <source>
        <dbReference type="ARBA" id="ARBA00013204"/>
    </source>
</evidence>
<comment type="pathway">
    <text evidence="2 9">Polyol metabolism; (R,R)-butane-2,3-diol biosynthesis; (R,R)-butane-2,3-diol from pyruvate: step 2/3.</text>
</comment>
<dbReference type="RefSeq" id="WP_013161057.1">
    <property type="nucleotide sequence ID" value="NZ_CP010341.1"/>
</dbReference>
<dbReference type="NCBIfam" id="TIGR01252">
    <property type="entry name" value="acetolac_decarb"/>
    <property type="match status" value="1"/>
</dbReference>
<reference evidence="11" key="1">
    <citation type="submission" date="2014-08" db="EMBL/GenBank/DDBJ databases">
        <authorList>
            <person name="Falentin Helene"/>
        </authorList>
    </citation>
    <scope>NUCLEOTIDE SEQUENCE</scope>
</reference>
<dbReference type="PIRSF" id="PIRSF001332">
    <property type="entry name" value="Acetolac_decarb"/>
    <property type="match status" value="1"/>
</dbReference>
<proteinExistence type="inferred from homology"/>
<evidence type="ECO:0000256" key="8">
    <source>
        <dbReference type="ARBA" id="ARBA00023239"/>
    </source>
</evidence>
<feature type="compositionally biased region" description="Basic residues" evidence="10">
    <location>
        <begin position="16"/>
        <end position="33"/>
    </location>
</feature>
<evidence type="ECO:0000256" key="10">
    <source>
        <dbReference type="SAM" id="MobiDB-lite"/>
    </source>
</evidence>
<evidence type="ECO:0000256" key="2">
    <source>
        <dbReference type="ARBA" id="ARBA00005170"/>
    </source>
</evidence>
<dbReference type="PATRIC" id="fig|66712.6.peg.1056"/>
<dbReference type="KEGG" id="pfre:RM25_1031"/>
<evidence type="ECO:0000256" key="3">
    <source>
        <dbReference type="ARBA" id="ARBA00007106"/>
    </source>
</evidence>
<keyword evidence="7 9" id="KW-0005">Acetoin biosynthesis</keyword>
<dbReference type="InterPro" id="IPR005128">
    <property type="entry name" value="Acetolactate_a_deCO2ase"/>
</dbReference>
<dbReference type="AlphaFoldDB" id="A0A068VRN4"/>
<evidence type="ECO:0000256" key="7">
    <source>
        <dbReference type="ARBA" id="ARBA00023061"/>
    </source>
</evidence>
<dbReference type="GO" id="GO:0045151">
    <property type="term" value="P:acetoin biosynthetic process"/>
    <property type="evidence" value="ECO:0007669"/>
    <property type="project" value="UniProtKB-UniRule"/>
</dbReference>
<dbReference type="UniPathway" id="UPA00626">
    <property type="reaction ID" value="UER00678"/>
</dbReference>
<gene>
    <name evidence="11" type="primary">aldC</name>
    <name evidence="11" type="synonym">budA</name>
    <name evidence="11" type="ORF">PFCIRM138_03285</name>
</gene>
<dbReference type="EC" id="4.1.1.5" evidence="4 9"/>
<evidence type="ECO:0000256" key="9">
    <source>
        <dbReference type="PIRNR" id="PIRNR001332"/>
    </source>
</evidence>
<keyword evidence="8 9" id="KW-0456">Lyase</keyword>
<evidence type="ECO:0000313" key="11">
    <source>
        <dbReference type="EMBL" id="CEP25961.1"/>
    </source>
</evidence>
<keyword evidence="6 9" id="KW-0210">Decarboxylase</keyword>
<sequence>MTTTAKNTATSDPQGHRRPARGAAPRAHRARHSPVVRHEVFQTSLMSALLDGIYDGDMTLAELLGHGNFGLGTFEALDGEMIILDSVPWQLRVDGSVTRASLDQLTPFATVTNFVPSISEEIKGPLTRAELSELVDHLGVSANYLYGLRITGDFEWITTRTVRRQKRPFPPMSQTTSDEPVVRQTQTSGVMAGFRTPLFEQGINVAGCHVHYVNNEHTHGGHVVDFVMNSGLIEVCLGTDLRVRLPLSEAFQDADLAPDDLDEQVRAAEHH</sequence>
<comment type="catalytic activity">
    <reaction evidence="1 9">
        <text>(2S)-2-acetolactate + H(+) = (R)-acetoin + CO2</text>
        <dbReference type="Rhea" id="RHEA:21580"/>
        <dbReference type="ChEBI" id="CHEBI:15378"/>
        <dbReference type="ChEBI" id="CHEBI:15686"/>
        <dbReference type="ChEBI" id="CHEBI:16526"/>
        <dbReference type="ChEBI" id="CHEBI:58476"/>
        <dbReference type="EC" id="4.1.1.5"/>
    </reaction>
</comment>
<dbReference type="Gene3D" id="3.30.1330.80">
    <property type="entry name" value="Hypothetical protein, similar to alpha- acetolactate decarboxylase, domain 2"/>
    <property type="match status" value="2"/>
</dbReference>
<name>A0A068VRN4_PROFF</name>
<dbReference type="GeneID" id="61222177"/>
<evidence type="ECO:0000256" key="6">
    <source>
        <dbReference type="ARBA" id="ARBA00022793"/>
    </source>
</evidence>
<accession>A0A068VRN4</accession>
<dbReference type="SUPFAM" id="SSF117856">
    <property type="entry name" value="AF0104/ALDC/Ptd012-like"/>
    <property type="match status" value="1"/>
</dbReference>
<dbReference type="EMBL" id="LM676387">
    <property type="protein sequence ID" value="CEP25961.1"/>
    <property type="molecule type" value="Genomic_DNA"/>
</dbReference>
<dbReference type="GO" id="GO:0047605">
    <property type="term" value="F:acetolactate decarboxylase activity"/>
    <property type="evidence" value="ECO:0007669"/>
    <property type="project" value="UniProtKB-UniRule"/>
</dbReference>
<organism evidence="11">
    <name type="scientific">Propionibacterium freudenreichii subsp. freudenreichii</name>
    <dbReference type="NCBI Taxonomy" id="66712"/>
    <lineage>
        <taxon>Bacteria</taxon>
        <taxon>Bacillati</taxon>
        <taxon>Actinomycetota</taxon>
        <taxon>Actinomycetes</taxon>
        <taxon>Propionibacteriales</taxon>
        <taxon>Propionibacteriaceae</taxon>
        <taxon>Propionibacterium</taxon>
    </lineage>
</organism>
<protein>
    <recommendedName>
        <fullName evidence="5 9">Alpha-acetolactate decarboxylase</fullName>
        <ecNumber evidence="4 9">4.1.1.5</ecNumber>
    </recommendedName>
</protein>
<evidence type="ECO:0000256" key="5">
    <source>
        <dbReference type="ARBA" id="ARBA00020164"/>
    </source>
</evidence>
<dbReference type="PANTHER" id="PTHR35524">
    <property type="entry name" value="ALPHA-ACETOLACTATE DECARBOXYLASE"/>
    <property type="match status" value="1"/>
</dbReference>
<dbReference type="Pfam" id="PF03306">
    <property type="entry name" value="AAL_decarboxy"/>
    <property type="match status" value="1"/>
</dbReference>
<feature type="compositionally biased region" description="Polar residues" evidence="10">
    <location>
        <begin position="1"/>
        <end position="13"/>
    </location>
</feature>
<evidence type="ECO:0000256" key="1">
    <source>
        <dbReference type="ARBA" id="ARBA00001784"/>
    </source>
</evidence>